<dbReference type="InterPro" id="IPR001647">
    <property type="entry name" value="HTH_TetR"/>
</dbReference>
<proteinExistence type="predicted"/>
<dbReference type="Pfam" id="PF00440">
    <property type="entry name" value="TetR_N"/>
    <property type="match status" value="1"/>
</dbReference>
<name>A0A4V1L5L3_9BACT</name>
<protein>
    <submittedName>
        <fullName evidence="6">Transcriptional regulator, TetR family</fullName>
    </submittedName>
</protein>
<feature type="domain" description="HTH tetR-type" evidence="5">
    <location>
        <begin position="23"/>
        <end position="83"/>
    </location>
</feature>
<dbReference type="PRINTS" id="PR00455">
    <property type="entry name" value="HTHTETR"/>
</dbReference>
<keyword evidence="3" id="KW-0804">Transcription</keyword>
<evidence type="ECO:0000313" key="7">
    <source>
        <dbReference type="Proteomes" id="UP000289437"/>
    </source>
</evidence>
<evidence type="ECO:0000256" key="3">
    <source>
        <dbReference type="ARBA" id="ARBA00023163"/>
    </source>
</evidence>
<dbReference type="Pfam" id="PF16925">
    <property type="entry name" value="TetR_C_13"/>
    <property type="match status" value="1"/>
</dbReference>
<dbReference type="InterPro" id="IPR011075">
    <property type="entry name" value="TetR_C"/>
</dbReference>
<dbReference type="GO" id="GO:0003677">
    <property type="term" value="F:DNA binding"/>
    <property type="evidence" value="ECO:0007669"/>
    <property type="project" value="UniProtKB-UniRule"/>
</dbReference>
<dbReference type="InterPro" id="IPR023772">
    <property type="entry name" value="DNA-bd_HTH_TetR-type_CS"/>
</dbReference>
<keyword evidence="7" id="KW-1185">Reference proteome</keyword>
<dbReference type="InterPro" id="IPR036271">
    <property type="entry name" value="Tet_transcr_reg_TetR-rel_C_sf"/>
</dbReference>
<evidence type="ECO:0000259" key="5">
    <source>
        <dbReference type="PROSITE" id="PS50977"/>
    </source>
</evidence>
<feature type="DNA-binding region" description="H-T-H motif" evidence="4">
    <location>
        <begin position="46"/>
        <end position="65"/>
    </location>
</feature>
<evidence type="ECO:0000256" key="2">
    <source>
        <dbReference type="ARBA" id="ARBA00023125"/>
    </source>
</evidence>
<dbReference type="OrthoDB" id="118608at2"/>
<dbReference type="Gene3D" id="1.10.357.10">
    <property type="entry name" value="Tetracycline Repressor, domain 2"/>
    <property type="match status" value="1"/>
</dbReference>
<dbReference type="SUPFAM" id="SSF48498">
    <property type="entry name" value="Tetracyclin repressor-like, C-terminal domain"/>
    <property type="match status" value="1"/>
</dbReference>
<dbReference type="PROSITE" id="PS50977">
    <property type="entry name" value="HTH_TETR_2"/>
    <property type="match status" value="1"/>
</dbReference>
<dbReference type="PANTHER" id="PTHR47506:SF1">
    <property type="entry name" value="HTH-TYPE TRANSCRIPTIONAL REGULATOR YJDC"/>
    <property type="match status" value="1"/>
</dbReference>
<sequence length="224" mass="24432">MSRGKQTIEAPKVAAKKAGRPREFDIDEALDKAMHLFWEQGYDGTSLAELAALMGITKPSLYAAFSDKQSLFEAALARYSEGPNSFAVRAFRLPTARAVVKALLDGSVNVSTCSSGPRGCMYTQATMANDPEVRDAAAEHTRQGERMLEERFLKAQQMGELPASTDCAALARYYTTVALGITVRGASGSSRSELREVVQKSMHAWPAEVLEWSKTASTEKSKRT</sequence>
<organism evidence="6 7">
    <name type="scientific">Granulicella sibirica</name>
    <dbReference type="NCBI Taxonomy" id="2479048"/>
    <lineage>
        <taxon>Bacteria</taxon>
        <taxon>Pseudomonadati</taxon>
        <taxon>Acidobacteriota</taxon>
        <taxon>Terriglobia</taxon>
        <taxon>Terriglobales</taxon>
        <taxon>Acidobacteriaceae</taxon>
        <taxon>Granulicella</taxon>
    </lineage>
</organism>
<keyword evidence="2 4" id="KW-0238">DNA-binding</keyword>
<reference evidence="6 7" key="1">
    <citation type="submission" date="2018-11" db="EMBL/GenBank/DDBJ databases">
        <authorList>
            <person name="Mardanov A.V."/>
            <person name="Ravin N.V."/>
            <person name="Dedysh S.N."/>
        </authorList>
    </citation>
    <scope>NUCLEOTIDE SEQUENCE [LARGE SCALE GENOMIC DNA]</scope>
    <source>
        <strain evidence="6 7">AF10</strain>
    </source>
</reference>
<dbReference type="EMBL" id="RDSM01000002">
    <property type="protein sequence ID" value="RXH56164.1"/>
    <property type="molecule type" value="Genomic_DNA"/>
</dbReference>
<dbReference type="Gene3D" id="1.10.10.60">
    <property type="entry name" value="Homeodomain-like"/>
    <property type="match status" value="1"/>
</dbReference>
<keyword evidence="1" id="KW-0805">Transcription regulation</keyword>
<evidence type="ECO:0000313" key="6">
    <source>
        <dbReference type="EMBL" id="RXH56164.1"/>
    </source>
</evidence>
<evidence type="ECO:0000256" key="4">
    <source>
        <dbReference type="PROSITE-ProRule" id="PRU00335"/>
    </source>
</evidence>
<dbReference type="Proteomes" id="UP000289437">
    <property type="component" value="Unassembled WGS sequence"/>
</dbReference>
<comment type="caution">
    <text evidence="6">The sequence shown here is derived from an EMBL/GenBank/DDBJ whole genome shotgun (WGS) entry which is preliminary data.</text>
</comment>
<dbReference type="InterPro" id="IPR009057">
    <property type="entry name" value="Homeodomain-like_sf"/>
</dbReference>
<dbReference type="PROSITE" id="PS01081">
    <property type="entry name" value="HTH_TETR_1"/>
    <property type="match status" value="1"/>
</dbReference>
<dbReference type="AlphaFoldDB" id="A0A4V1L5L3"/>
<gene>
    <name evidence="6" type="ORF">GRAN_3021</name>
</gene>
<dbReference type="RefSeq" id="WP_128913677.1">
    <property type="nucleotide sequence ID" value="NZ_RDSM01000002.1"/>
</dbReference>
<reference evidence="7" key="2">
    <citation type="submission" date="2019-02" db="EMBL/GenBank/DDBJ databases">
        <title>Granulicella sibirica sp. nov., a psychrotolerant acidobacterium isolated from an organic soil layer in forested tundra, West Siberia.</title>
        <authorList>
            <person name="Oshkin I.Y."/>
            <person name="Kulichevskaya I.S."/>
            <person name="Rijpstra W.I.C."/>
            <person name="Sinninghe Damste J.S."/>
            <person name="Rakitin A.L."/>
            <person name="Ravin N.V."/>
            <person name="Dedysh S.N."/>
        </authorList>
    </citation>
    <scope>NUCLEOTIDE SEQUENCE [LARGE SCALE GENOMIC DNA]</scope>
    <source>
        <strain evidence="7">AF10</strain>
    </source>
</reference>
<evidence type="ECO:0000256" key="1">
    <source>
        <dbReference type="ARBA" id="ARBA00023015"/>
    </source>
</evidence>
<accession>A0A4V1L5L3</accession>
<dbReference type="PANTHER" id="PTHR47506">
    <property type="entry name" value="TRANSCRIPTIONAL REGULATORY PROTEIN"/>
    <property type="match status" value="1"/>
</dbReference>
<dbReference type="SUPFAM" id="SSF46689">
    <property type="entry name" value="Homeodomain-like"/>
    <property type="match status" value="1"/>
</dbReference>